<reference evidence="2" key="2">
    <citation type="submission" date="2009-01" db="EMBL/GenBank/DDBJ databases">
        <authorList>
            <consortium name="US DOE Joint Genome Institute (JGI-PGF)"/>
            <person name="Lucas S."/>
            <person name="Copeland A."/>
            <person name="Lapidus A."/>
            <person name="Glavina del Rio T."/>
            <person name="Dalin E."/>
            <person name="Tice H."/>
            <person name="Bruce D."/>
            <person name="Goodwin L."/>
            <person name="Pitluck S."/>
            <person name="LaButti K.M."/>
            <person name="Lowry S."/>
            <person name="Sun H."/>
            <person name="Larimer F."/>
            <person name="Land M.L."/>
            <person name="Hauser L."/>
            <person name="Kjelleberg S."/>
            <person name="Cook A."/>
            <person name="Knepper T.P."/>
            <person name="Fischer K."/>
            <person name="Schleheck D."/>
            <person name="Richardson P."/>
        </authorList>
    </citation>
    <scope>NUCLEOTIDE SEQUENCE</scope>
    <source>
        <strain evidence="2">KF-1</strain>
    </source>
</reference>
<accession>B7X1S3</accession>
<dbReference type="EMBL" id="AAUJ02000001">
    <property type="protein sequence ID" value="EED68429.1"/>
    <property type="molecule type" value="Genomic_DNA"/>
</dbReference>
<dbReference type="EMBL" id="AAUJ02000001">
    <property type="protein sequence ID" value="EED68366.1"/>
    <property type="molecule type" value="Genomic_DNA"/>
</dbReference>
<reference evidence="2 4" key="1">
    <citation type="journal article" date="2004" name="Appl. Environ. Microbiol.">
        <title>Mineralization of individual congeners of linear alkylbenzenesulfonate by defined pairs of heterotrophic bacteria.</title>
        <authorList>
            <person name="Schleheck D."/>
            <person name="Knepper T.P."/>
            <person name="Fischer K."/>
            <person name="Cook A.M."/>
        </authorList>
    </citation>
    <scope>NUCLEOTIDE SEQUENCE [LARGE SCALE GENOMIC DNA]</scope>
    <source>
        <strain evidence="4">DSM 14576 / KF-1</strain>
        <strain evidence="2">KF-1</strain>
    </source>
</reference>
<name>B7X1S3_COMTK</name>
<comment type="caution">
    <text evidence="2">The sequence shown here is derived from an EMBL/GenBank/DDBJ whole genome shotgun (WGS) entry which is preliminary data.</text>
</comment>
<keyword evidence="1" id="KW-1133">Transmembrane helix</keyword>
<proteinExistence type="predicted"/>
<protein>
    <submittedName>
        <fullName evidence="2">Uncharacterized protein</fullName>
    </submittedName>
</protein>
<evidence type="ECO:0000313" key="3">
    <source>
        <dbReference type="EMBL" id="EED68429.1"/>
    </source>
</evidence>
<feature type="transmembrane region" description="Helical" evidence="1">
    <location>
        <begin position="98"/>
        <end position="116"/>
    </location>
</feature>
<dbReference type="RefSeq" id="WP_003056782.1">
    <property type="nucleotide sequence ID" value="NZ_AAUJ02000001.1"/>
</dbReference>
<dbReference type="Proteomes" id="UP000003039">
    <property type="component" value="Unassembled WGS sequence"/>
</dbReference>
<evidence type="ECO:0000313" key="4">
    <source>
        <dbReference type="Proteomes" id="UP000003039"/>
    </source>
</evidence>
<evidence type="ECO:0000256" key="1">
    <source>
        <dbReference type="SAM" id="Phobius"/>
    </source>
</evidence>
<evidence type="ECO:0000313" key="2">
    <source>
        <dbReference type="EMBL" id="EED68366.1"/>
    </source>
</evidence>
<organism evidence="2 4">
    <name type="scientific">Comamonas testosteroni (strain DSM 14576 / KF-1)</name>
    <name type="common">Pseudomonas testosteroni</name>
    <dbReference type="NCBI Taxonomy" id="399795"/>
    <lineage>
        <taxon>Bacteria</taxon>
        <taxon>Pseudomonadati</taxon>
        <taxon>Pseudomonadota</taxon>
        <taxon>Betaproteobacteria</taxon>
        <taxon>Burkholderiales</taxon>
        <taxon>Comamonadaceae</taxon>
        <taxon>Comamonas</taxon>
    </lineage>
</organism>
<dbReference type="AlphaFoldDB" id="B7X1S3"/>
<keyword evidence="1" id="KW-0812">Transmembrane</keyword>
<keyword evidence="1" id="KW-0472">Membrane</keyword>
<dbReference type="OrthoDB" id="9989319at2"/>
<sequence length="117" mass="13470">MEELEKRQHYRQIARQRATAVHEKIGLAARAGENAYQVGADLNDLENAFMAGLPEQDRDVYTQLYVEELDALTNATNDKTRAIQEETLRAEMQNTQNSFTWVWVVLSILLILGFLMR</sequence>
<gene>
    <name evidence="2" type="ORF">CtesDRAFT_PD3313</name>
    <name evidence="3" type="ORF">CtesDRAFT_PD3376</name>
</gene>